<dbReference type="Proteomes" id="UP001164761">
    <property type="component" value="Chromosome"/>
</dbReference>
<evidence type="ECO:0000313" key="3">
    <source>
        <dbReference type="Proteomes" id="UP001164761"/>
    </source>
</evidence>
<protein>
    <submittedName>
        <fullName evidence="2">Uncharacterized protein</fullName>
    </submittedName>
</protein>
<gene>
    <name evidence="2" type="ORF">NZD89_22810</name>
</gene>
<keyword evidence="3" id="KW-1185">Reference proteome</keyword>
<name>A0ABY6ZDV9_9BACL</name>
<keyword evidence="1" id="KW-0812">Transmembrane</keyword>
<proteinExistence type="predicted"/>
<reference evidence="2" key="1">
    <citation type="submission" date="2022-08" db="EMBL/GenBank/DDBJ databases">
        <title>Alicyclobacillus fastidiosus DSM 17978, complete genome.</title>
        <authorList>
            <person name="Wang Q."/>
            <person name="Cai R."/>
            <person name="Wang Z."/>
        </authorList>
    </citation>
    <scope>NUCLEOTIDE SEQUENCE</scope>
    <source>
        <strain evidence="2">DSM 17978</strain>
    </source>
</reference>
<keyword evidence="1" id="KW-1133">Transmembrane helix</keyword>
<feature type="transmembrane region" description="Helical" evidence="1">
    <location>
        <begin position="54"/>
        <end position="78"/>
    </location>
</feature>
<evidence type="ECO:0000313" key="2">
    <source>
        <dbReference type="EMBL" id="WAH41078.1"/>
    </source>
</evidence>
<dbReference type="EMBL" id="CP104067">
    <property type="protein sequence ID" value="WAH41078.1"/>
    <property type="molecule type" value="Genomic_DNA"/>
</dbReference>
<organism evidence="2 3">
    <name type="scientific">Alicyclobacillus fastidiosus</name>
    <dbReference type="NCBI Taxonomy" id="392011"/>
    <lineage>
        <taxon>Bacteria</taxon>
        <taxon>Bacillati</taxon>
        <taxon>Bacillota</taxon>
        <taxon>Bacilli</taxon>
        <taxon>Bacillales</taxon>
        <taxon>Alicyclobacillaceae</taxon>
        <taxon>Alicyclobacillus</taxon>
    </lineage>
</organism>
<sequence length="155" mass="16942">MIQIFSTLEHSVKLELAISALEQEGISKESIFAVPLTNRKVERKLFDTMHNSDGVSLVSTGSALGTAFSVIGASVGFSLNLGPIYWGLIGVASGFLLGFLIDLFILKVIKKRQRLLRGKNPQVILVVECTEKQADAVEDILWHFLALGVARVECK</sequence>
<keyword evidence="1" id="KW-0472">Membrane</keyword>
<evidence type="ECO:0000256" key="1">
    <source>
        <dbReference type="SAM" id="Phobius"/>
    </source>
</evidence>
<feature type="transmembrane region" description="Helical" evidence="1">
    <location>
        <begin position="84"/>
        <end position="109"/>
    </location>
</feature>
<accession>A0ABY6ZDV9</accession>